<accession>A0ABZ2DNQ8</accession>
<organism evidence="1 2">
    <name type="scientific">Raoultella ornithinolytica</name>
    <name type="common">Klebsiella ornithinolytica</name>
    <dbReference type="NCBI Taxonomy" id="54291"/>
    <lineage>
        <taxon>Bacteria</taxon>
        <taxon>Pseudomonadati</taxon>
        <taxon>Pseudomonadota</taxon>
        <taxon>Gammaproteobacteria</taxon>
        <taxon>Enterobacterales</taxon>
        <taxon>Enterobacteriaceae</taxon>
        <taxon>Klebsiella/Raoultella group</taxon>
        <taxon>Raoultella</taxon>
    </lineage>
</organism>
<proteinExistence type="predicted"/>
<evidence type="ECO:0000313" key="2">
    <source>
        <dbReference type="Proteomes" id="UP001350972"/>
    </source>
</evidence>
<dbReference type="RefSeq" id="WP_338481230.1">
    <property type="nucleotide sequence ID" value="NZ_CP145156.1"/>
</dbReference>
<keyword evidence="2" id="KW-1185">Reference proteome</keyword>
<gene>
    <name evidence="1" type="ORF">LM286_15875</name>
</gene>
<name>A0ABZ2DNQ8_RAOOR</name>
<dbReference type="Proteomes" id="UP001350972">
    <property type="component" value="Chromosome"/>
</dbReference>
<dbReference type="EMBL" id="CP145163">
    <property type="protein sequence ID" value="WWC09845.1"/>
    <property type="molecule type" value="Genomic_DNA"/>
</dbReference>
<evidence type="ECO:0000313" key="1">
    <source>
        <dbReference type="EMBL" id="WWC09845.1"/>
    </source>
</evidence>
<reference evidence="1 2" key="1">
    <citation type="submission" date="2024-02" db="EMBL/GenBank/DDBJ databases">
        <title>Tn5403 promotes plasmid rearrangements and degradation of the Klebsiella pneumoniae carbapenemase (KPC) transposon Tn4401.</title>
        <authorList>
            <person name="Sheppard A.E."/>
            <person name="Barry K.E."/>
            <person name="Parikh H.I."/>
            <person name="Vegesana K."/>
            <person name="Sebra R."/>
            <person name="George S."/>
            <person name="Sanderson N.D."/>
            <person name="Stoesser N."/>
            <person name="Eyre D.W."/>
            <person name="Crook D.W."/>
            <person name="Walker A.S."/>
            <person name="Mathers A.J."/>
        </authorList>
    </citation>
    <scope>NUCLEOTIDE SEQUENCE [LARGE SCALE GENOMIC DNA]</scope>
    <source>
        <strain evidence="1 2">CAV1921</strain>
    </source>
</reference>
<sequence>MNRVTLKEANKSLRIIVKETGYELHSGAGFAEYDAFGCRGKVNGIPEFFPDRIAIDDAVNLISPGRDTNGRELVIKLSLDAAPSLEQIEAIRKSVEKAMVQTHAHLRRIL</sequence>
<protein>
    <submittedName>
        <fullName evidence="1">Uncharacterized protein</fullName>
    </submittedName>
</protein>